<dbReference type="STRING" id="475255.SAMN04488101_110154"/>
<dbReference type="OrthoDB" id="355609at2"/>
<dbReference type="NCBIfam" id="TIGR04131">
    <property type="entry name" value="Bac_Flav_CTERM"/>
    <property type="match status" value="1"/>
</dbReference>
<dbReference type="RefSeq" id="WP_144009533.1">
    <property type="nucleotide sequence ID" value="NZ_FWYB01000010.1"/>
</dbReference>
<dbReference type="Gene3D" id="2.60.40.60">
    <property type="entry name" value="Cadherins"/>
    <property type="match status" value="1"/>
</dbReference>
<dbReference type="PROSITE" id="PS50268">
    <property type="entry name" value="CADHERIN_2"/>
    <property type="match status" value="1"/>
</dbReference>
<dbReference type="PROSITE" id="PS50835">
    <property type="entry name" value="IG_LIKE"/>
    <property type="match status" value="1"/>
</dbReference>
<keyword evidence="4" id="KW-1185">Reference proteome</keyword>
<dbReference type="InterPro" id="IPR013783">
    <property type="entry name" value="Ig-like_fold"/>
</dbReference>
<feature type="domain" description="Ig-like" evidence="2">
    <location>
        <begin position="101"/>
        <end position="171"/>
    </location>
</feature>
<organism evidence="3 4">
    <name type="scientific">Pedobacter nyackensis</name>
    <dbReference type="NCBI Taxonomy" id="475255"/>
    <lineage>
        <taxon>Bacteria</taxon>
        <taxon>Pseudomonadati</taxon>
        <taxon>Bacteroidota</taxon>
        <taxon>Sphingobacteriia</taxon>
        <taxon>Sphingobacteriales</taxon>
        <taxon>Sphingobacteriaceae</taxon>
        <taxon>Pedobacter</taxon>
    </lineage>
</organism>
<dbReference type="SMART" id="SM00112">
    <property type="entry name" value="CA"/>
    <property type="match status" value="1"/>
</dbReference>
<evidence type="ECO:0000259" key="2">
    <source>
        <dbReference type="PROSITE" id="PS50835"/>
    </source>
</evidence>
<protein>
    <submittedName>
        <fullName evidence="3">Gliding motility-associated C-terminal domain-containing protein</fullName>
    </submittedName>
</protein>
<dbReference type="InterPro" id="IPR026341">
    <property type="entry name" value="T9SS_type_B"/>
</dbReference>
<dbReference type="GO" id="GO:0016020">
    <property type="term" value="C:membrane"/>
    <property type="evidence" value="ECO:0007669"/>
    <property type="project" value="InterPro"/>
</dbReference>
<proteinExistence type="predicted"/>
<dbReference type="Gene3D" id="2.60.40.1080">
    <property type="match status" value="1"/>
</dbReference>
<evidence type="ECO:0000313" key="4">
    <source>
        <dbReference type="Proteomes" id="UP000192678"/>
    </source>
</evidence>
<gene>
    <name evidence="3" type="ORF">SAMN04488101_110154</name>
</gene>
<dbReference type="Gene3D" id="2.60.40.10">
    <property type="entry name" value="Immunoglobulins"/>
    <property type="match status" value="1"/>
</dbReference>
<accession>A0A1W2E924</accession>
<dbReference type="GO" id="GO:0007156">
    <property type="term" value="P:homophilic cell adhesion via plasma membrane adhesion molecules"/>
    <property type="evidence" value="ECO:0007669"/>
    <property type="project" value="InterPro"/>
</dbReference>
<dbReference type="Proteomes" id="UP000192678">
    <property type="component" value="Unassembled WGS sequence"/>
</dbReference>
<dbReference type="SUPFAM" id="SSF49373">
    <property type="entry name" value="Invasin/intimin cell-adhesion fragments"/>
    <property type="match status" value="1"/>
</dbReference>
<dbReference type="AlphaFoldDB" id="A0A1W2E924"/>
<feature type="non-terminal residue" evidence="3">
    <location>
        <position position="1"/>
    </location>
</feature>
<dbReference type="InterPro" id="IPR007110">
    <property type="entry name" value="Ig-like_dom"/>
</dbReference>
<dbReference type="Gene3D" id="2.40.10.10">
    <property type="entry name" value="Trypsin-like serine proteases"/>
    <property type="match status" value="2"/>
</dbReference>
<dbReference type="Pfam" id="PF18676">
    <property type="entry name" value="MBG_2"/>
    <property type="match status" value="1"/>
</dbReference>
<dbReference type="Pfam" id="PF13585">
    <property type="entry name" value="CHU_C"/>
    <property type="match status" value="1"/>
</dbReference>
<dbReference type="SUPFAM" id="SSF49313">
    <property type="entry name" value="Cadherin-like"/>
    <property type="match status" value="1"/>
</dbReference>
<dbReference type="InterPro" id="IPR002126">
    <property type="entry name" value="Cadherin-like_dom"/>
</dbReference>
<sequence length="890" mass="90976">YTVTITDANGCTATRNYSITQPSAISTATGSQTNVSCNGGTNGSASVSPSGGTPGYTYSWSPSGGTAATATGLAAGSYTVTITDANGCTATRNYSITQPSPLVVSPAQVNVTTAGGSNGSATVTVTGGTPGYTYSWLPSGGTAATASGLTAGAYTCTITDANGCTATKTFNIIQPVVLTGFPDINKAYGATTFTLTNPVSASAGAFSYTSSNNSIAAISGQNVTIIKPGTVTITATQAANGNYDTSSITATLNIAAKDISLTLNPAPSINKTYDGNDNATLASGNYQLIGLEGTDEVLVSFTAKYENKNAGTGKTVTVSNIALSGAQKDYYHLTTITATVTGSITPKPLTATATTVTKVYDGTDAAIVAFNPYNAVSGLLTGDNVSTGYASAVYSNKNVAANKPITINGLNLTGTDKNNYSLNAFSTTGSITPKPLTITADNKEKFAGTANPTLTASYTAFAANEDNSVLTTQPVITTLANVNSPIGTYDINVSGAASANYSIDYVKGILTIKPGAPSSITLAGVTLFENKTAGTNAGTLSSTSDDPSATFTYSLVAGTGDTDNALFAISANKINTAASLNFENKASYSIRVKCITQHGLSLEKTFTIALSDVNEIPTLATVANQSICYTKTAQTVALSGISAGHETAQTTTLTVSSSNANLFENLTVTGSGATANVNYKAKTGASGTATITVTVKDNGGVADGGVDTYSSTFVITINALPIVAINSDKGPQVSKGEAVILNATGGASYAWTAHSSILSSLNSASLTVRPSETTTYTVTATNASGCTETQTFTITVLDDLVKVKATNIMSPNGDGVNDNWVIENLDMYPNNEVRIFTRAGRLVYSKKGYDNSWDATLNGAPLAEGTYYYIVDFGPNKTKVKGFITITRPN</sequence>
<dbReference type="Pfam" id="PF13573">
    <property type="entry name" value="SprB"/>
    <property type="match status" value="2"/>
</dbReference>
<reference evidence="3 4" key="1">
    <citation type="submission" date="2017-04" db="EMBL/GenBank/DDBJ databases">
        <authorList>
            <person name="Afonso C.L."/>
            <person name="Miller P.J."/>
            <person name="Scott M.A."/>
            <person name="Spackman E."/>
            <person name="Goraichik I."/>
            <person name="Dimitrov K.M."/>
            <person name="Suarez D.L."/>
            <person name="Swayne D.E."/>
        </authorList>
    </citation>
    <scope>NUCLEOTIDE SEQUENCE [LARGE SCALE GENOMIC DNA]</scope>
    <source>
        <strain evidence="3 4">DSM 19625</strain>
    </source>
</reference>
<feature type="domain" description="Cadherin" evidence="1">
    <location>
        <begin position="519"/>
        <end position="619"/>
    </location>
</feature>
<dbReference type="Gene3D" id="3.30.160.710">
    <property type="match status" value="1"/>
</dbReference>
<dbReference type="GO" id="GO:0005509">
    <property type="term" value="F:calcium ion binding"/>
    <property type="evidence" value="ECO:0007669"/>
    <property type="project" value="InterPro"/>
</dbReference>
<dbReference type="InterPro" id="IPR015919">
    <property type="entry name" value="Cadherin-like_sf"/>
</dbReference>
<dbReference type="EMBL" id="FWYB01000010">
    <property type="protein sequence ID" value="SMD05558.1"/>
    <property type="molecule type" value="Genomic_DNA"/>
</dbReference>
<evidence type="ECO:0000259" key="1">
    <source>
        <dbReference type="PROSITE" id="PS50268"/>
    </source>
</evidence>
<name>A0A1W2E924_9SPHI</name>
<evidence type="ECO:0000313" key="3">
    <source>
        <dbReference type="EMBL" id="SMD05558.1"/>
    </source>
</evidence>
<dbReference type="InterPro" id="IPR041286">
    <property type="entry name" value="MBG_2"/>
</dbReference>
<dbReference type="InterPro" id="IPR025667">
    <property type="entry name" value="SprB_repeat"/>
</dbReference>
<dbReference type="InterPro" id="IPR041248">
    <property type="entry name" value="YDG"/>
</dbReference>
<dbReference type="Pfam" id="PF18657">
    <property type="entry name" value="YDG"/>
    <property type="match status" value="2"/>
</dbReference>
<dbReference type="InterPro" id="IPR008964">
    <property type="entry name" value="Invasin/intimin_cell_adhesion"/>
</dbReference>
<dbReference type="InterPro" id="IPR043504">
    <property type="entry name" value="Peptidase_S1_PA_chymotrypsin"/>
</dbReference>